<accession>A0A125W664</accession>
<organism evidence="1 2">
    <name type="scientific">Enterococcus faecalis TX4248</name>
    <dbReference type="NCBI Taxonomy" id="749495"/>
    <lineage>
        <taxon>Bacteria</taxon>
        <taxon>Bacillati</taxon>
        <taxon>Bacillota</taxon>
        <taxon>Bacilli</taxon>
        <taxon>Lactobacillales</taxon>
        <taxon>Enterococcaceae</taxon>
        <taxon>Enterococcus</taxon>
    </lineage>
</organism>
<dbReference type="InterPro" id="IPR025586">
    <property type="entry name" value="PcfJ"/>
</dbReference>
<protein>
    <recommendedName>
        <fullName evidence="3">PcfJ-like protein</fullName>
    </recommendedName>
</protein>
<dbReference type="Pfam" id="PF14284">
    <property type="entry name" value="PcfJ"/>
    <property type="match status" value="1"/>
</dbReference>
<dbReference type="RefSeq" id="WP_002402213.1">
    <property type="nucleotide sequence ID" value="NZ_GL454453.1"/>
</dbReference>
<dbReference type="EMBL" id="AEBR01000052">
    <property type="protein sequence ID" value="EFM82801.1"/>
    <property type="molecule type" value="Genomic_DNA"/>
</dbReference>
<name>A0A125W664_ENTFL</name>
<dbReference type="HOGENOM" id="CLU_059853_0_0_9"/>
<evidence type="ECO:0008006" key="3">
    <source>
        <dbReference type="Google" id="ProtNLM"/>
    </source>
</evidence>
<evidence type="ECO:0000313" key="1">
    <source>
        <dbReference type="EMBL" id="EFM82801.1"/>
    </source>
</evidence>
<sequence length="419" mass="49894">MNTNDYVENKLQPPRAFFEWCYTSFRTYVWKNKNETIVASTRKHDWIIEKKLRKNSRLTFYDSSNCFQIVLSTSKRIEVQTYKVISEYENGVQCFREQLECIEIFSNNQHIKIGKICLPVYYGYNMGIALYPNEWKKRLERVSELKYLNLERLNVDNLAITYKYRTLIEFAQKINAHKLAYDVMSGAVDMRILTKNCLRKYKTFLKNTDNSLKEIQLKQTFESLNIPMVKGIEKYVLKSDISDFPNEIGAVKFQNWLVKQGKSFKYYQDYLNMLTLLKIEINKRNQLPPDLEVAHDCAVDRINQVNYEERDKEIKERLEQLRKYERDIDGFTFVLPKRANDIKKEGKALNHCVASYISRHAKGETTIIFVREKKNPQKSYFTLEYNYNRVVQLQGKKNRQKVPDELKQAVDKWVKVIKD</sequence>
<reference evidence="1 2" key="1">
    <citation type="submission" date="2010-07" db="EMBL/GenBank/DDBJ databases">
        <authorList>
            <person name="Sid Ahmed O."/>
        </authorList>
    </citation>
    <scope>NUCLEOTIDE SEQUENCE [LARGE SCALE GENOMIC DNA]</scope>
    <source>
        <strain evidence="1 2">TX4248</strain>
    </source>
</reference>
<evidence type="ECO:0000313" key="2">
    <source>
        <dbReference type="Proteomes" id="UP000004846"/>
    </source>
</evidence>
<dbReference type="AlphaFoldDB" id="A0A125W664"/>
<gene>
    <name evidence="1" type="ORF">HMPREF9498_01582</name>
</gene>
<comment type="caution">
    <text evidence="1">The sequence shown here is derived from an EMBL/GenBank/DDBJ whole genome shotgun (WGS) entry which is preliminary data.</text>
</comment>
<proteinExistence type="predicted"/>
<dbReference type="Proteomes" id="UP000004846">
    <property type="component" value="Unassembled WGS sequence"/>
</dbReference>